<gene>
    <name evidence="1" type="ORF">SAMN05444374_1189</name>
</gene>
<reference evidence="1 2" key="1">
    <citation type="submission" date="2016-10" db="EMBL/GenBank/DDBJ databases">
        <authorList>
            <person name="de Groot N.N."/>
        </authorList>
    </citation>
    <scope>NUCLEOTIDE SEQUENCE [LARGE SCALE GENOMIC DNA]</scope>
    <source>
        <strain evidence="1 2">DSM 44908</strain>
    </source>
</reference>
<proteinExistence type="predicted"/>
<evidence type="ECO:0000313" key="2">
    <source>
        <dbReference type="Proteomes" id="UP000182054"/>
    </source>
</evidence>
<dbReference type="AlphaFoldDB" id="A0A1I0UBU9"/>
<evidence type="ECO:0000313" key="1">
    <source>
        <dbReference type="EMBL" id="SFA61504.1"/>
    </source>
</evidence>
<organism evidence="1 2">
    <name type="scientific">Rhodococcoides kroppenstedtii</name>
    <dbReference type="NCBI Taxonomy" id="293050"/>
    <lineage>
        <taxon>Bacteria</taxon>
        <taxon>Bacillati</taxon>
        <taxon>Actinomycetota</taxon>
        <taxon>Actinomycetes</taxon>
        <taxon>Mycobacteriales</taxon>
        <taxon>Nocardiaceae</taxon>
        <taxon>Rhodococcoides</taxon>
    </lineage>
</organism>
<accession>A0A1I0UBU9</accession>
<protein>
    <submittedName>
        <fullName evidence="1">Uncharacterized protein</fullName>
    </submittedName>
</protein>
<dbReference type="Proteomes" id="UP000182054">
    <property type="component" value="Unassembled WGS sequence"/>
</dbReference>
<sequence length="278" mass="31722">MQPICELNENDYTRFHAAYNVMFNMLEANMFTYVRQSGLDLFRTVMDASEAFRDGKIPAFGEGDMVEWATRIRTGILGVCSSIHHHQEQSLIAVVRQFDKDSAEHVEMKRLFKAVYDRCFAYRLLFRLRHIMVHSTMLAPAMKATAGISEGEKYALVDMRLDRSVFYESSKISAAIKAELRALDEDPSIYELVGEVMPELRDTNREVLALLHPDIDDTCATVREFDALFGGQPGRRALVRQQSPELRPPFETSYQAWPPSVFDYAHARAVSNRVEAEG</sequence>
<dbReference type="EMBL" id="FOJN01000018">
    <property type="protein sequence ID" value="SFA61504.1"/>
    <property type="molecule type" value="Genomic_DNA"/>
</dbReference>
<name>A0A1I0UBU9_9NOCA</name>